<accession>A0ABU2ZNI9</accession>
<comment type="caution">
    <text evidence="2">The sequence shown here is derived from an EMBL/GenBank/DDBJ whole genome shotgun (WGS) entry which is preliminary data.</text>
</comment>
<dbReference type="InterPro" id="IPR046865">
    <property type="entry name" value="FapA_b_solenoid"/>
</dbReference>
<sequence length="547" mass="59639">MKGITLQSDDDKTTLFAYVEPRLLNGSFDIEALSKYAQNQSDVEYYLIPEALMALTDSVNLALSSEIYDTIESIIGETRDAFIDVQVANDEMSAELIVHAPYGGKIPSLFEILDLIDERGIKRGVSEKRINKLLELSAEASGGSIISDVIAKGLTARNGKNSRLKALVPNALDRILAPQPLTGGKVDMRDLGEILCVDPEDKLAKRLPPTKGRKGYTVMNSVLEPAGGVWEAIKLGSNTHISENNENLVLASMAGQAKFVDGMVLVEDAFESKGVNVGTGNIQYKGAVIINGDVKENMVVQACGDITVNGFVESAMIKSDGDIIITQGAMGKMHDVDCRLIAGGNIYLAHAQGLDIECKGDLHVAKELAFSRVKCSGNIIVGTGDKPSGSVFGCEIECCKNLSAGSIGASSGSKLTINYTQGYEEINHKLLSINQIISHLEKANTDHISRLEAVQLKTVPVELREKFKNLSDEVESEKELLTWLTRNRELLREQVDNYAKSIKIVANVELFPGVVSILSNKTWEGQKECRSCQLYIENNNWVYEPLI</sequence>
<dbReference type="EMBL" id="JAVRHX010000001">
    <property type="protein sequence ID" value="MDT0594192.1"/>
    <property type="molecule type" value="Genomic_DNA"/>
</dbReference>
<dbReference type="RefSeq" id="WP_311367673.1">
    <property type="nucleotide sequence ID" value="NZ_JAVRHX010000001.1"/>
</dbReference>
<dbReference type="Pfam" id="PF03961">
    <property type="entry name" value="FapA"/>
    <property type="match status" value="1"/>
</dbReference>
<keyword evidence="3" id="KW-1185">Reference proteome</keyword>
<dbReference type="Pfam" id="PF20250">
    <property type="entry name" value="FapA_N"/>
    <property type="match status" value="1"/>
</dbReference>
<protein>
    <submittedName>
        <fullName evidence="2">FapA family protein</fullName>
    </submittedName>
</protein>
<dbReference type="PANTHER" id="PTHR38032:SF1">
    <property type="entry name" value="RNA-BINDING PROTEIN KHPB N-TERMINAL DOMAIN-CONTAINING PROTEIN"/>
    <property type="match status" value="1"/>
</dbReference>
<reference evidence="2 3" key="1">
    <citation type="submission" date="2023-09" db="EMBL/GenBank/DDBJ databases">
        <authorList>
            <person name="Rey-Velasco X."/>
        </authorList>
    </citation>
    <scope>NUCLEOTIDE SEQUENCE [LARGE SCALE GENOMIC DNA]</scope>
    <source>
        <strain evidence="2 3">P117</strain>
    </source>
</reference>
<dbReference type="InterPro" id="IPR005646">
    <property type="entry name" value="FapA"/>
</dbReference>
<gene>
    <name evidence="2" type="ORF">RM552_04980</name>
</gene>
<proteinExistence type="predicted"/>
<evidence type="ECO:0000259" key="1">
    <source>
        <dbReference type="Pfam" id="PF20250"/>
    </source>
</evidence>
<organism evidence="2 3">
    <name type="scientific">Glaciecola petra</name>
    <dbReference type="NCBI Taxonomy" id="3075602"/>
    <lineage>
        <taxon>Bacteria</taxon>
        <taxon>Pseudomonadati</taxon>
        <taxon>Pseudomonadota</taxon>
        <taxon>Gammaproteobacteria</taxon>
        <taxon>Alteromonadales</taxon>
        <taxon>Alteromonadaceae</taxon>
        <taxon>Glaciecola</taxon>
    </lineage>
</organism>
<dbReference type="InterPro" id="IPR046866">
    <property type="entry name" value="FapA_N"/>
</dbReference>
<evidence type="ECO:0000313" key="2">
    <source>
        <dbReference type="EMBL" id="MDT0594192.1"/>
    </source>
</evidence>
<name>A0ABU2ZNI9_9ALTE</name>
<feature type="domain" description="Flagellar Assembly Protein A N-terminal region" evidence="1">
    <location>
        <begin position="83"/>
        <end position="261"/>
    </location>
</feature>
<evidence type="ECO:0000313" key="3">
    <source>
        <dbReference type="Proteomes" id="UP001253545"/>
    </source>
</evidence>
<dbReference type="Proteomes" id="UP001253545">
    <property type="component" value="Unassembled WGS sequence"/>
</dbReference>
<dbReference type="PANTHER" id="PTHR38032">
    <property type="entry name" value="POLYMERASE-RELATED"/>
    <property type="match status" value="1"/>
</dbReference>